<reference evidence="1" key="1">
    <citation type="submission" date="2020-04" db="EMBL/GenBank/DDBJ databases">
        <authorList>
            <person name="Zhang T."/>
        </authorList>
    </citation>
    <scope>NUCLEOTIDE SEQUENCE</scope>
    <source>
        <strain evidence="1">HKST-UBA01</strain>
    </source>
</reference>
<proteinExistence type="predicted"/>
<evidence type="ECO:0008006" key="3">
    <source>
        <dbReference type="Google" id="ProtNLM"/>
    </source>
</evidence>
<reference evidence="1" key="2">
    <citation type="journal article" date="2021" name="Microbiome">
        <title>Successional dynamics and alternative stable states in a saline activated sludge microbial community over 9 years.</title>
        <authorList>
            <person name="Wang Y."/>
            <person name="Ye J."/>
            <person name="Ju F."/>
            <person name="Liu L."/>
            <person name="Boyd J.A."/>
            <person name="Deng Y."/>
            <person name="Parks D.H."/>
            <person name="Jiang X."/>
            <person name="Yin X."/>
            <person name="Woodcroft B.J."/>
            <person name="Tyson G.W."/>
            <person name="Hugenholtz P."/>
            <person name="Polz M.F."/>
            <person name="Zhang T."/>
        </authorList>
    </citation>
    <scope>NUCLEOTIDE SEQUENCE</scope>
    <source>
        <strain evidence="1">HKST-UBA01</strain>
    </source>
</reference>
<dbReference type="EMBL" id="JAGQHR010000767">
    <property type="protein sequence ID" value="MCA9729612.1"/>
    <property type="molecule type" value="Genomic_DNA"/>
</dbReference>
<organism evidence="1 2">
    <name type="scientific">Eiseniibacteriota bacterium</name>
    <dbReference type="NCBI Taxonomy" id="2212470"/>
    <lineage>
        <taxon>Bacteria</taxon>
        <taxon>Candidatus Eiseniibacteriota</taxon>
    </lineage>
</organism>
<gene>
    <name evidence="1" type="ORF">KC729_18140</name>
</gene>
<sequence length="100" mass="10182">MIQMIEMAVGAFAGVILLRPFHVLLHELGHAVAVLGLTAATPRVRVGSGAAARVRLGRLQLAVGRRDLACGDCGYDAARSGLGVRVSVAAAGPLLSLLAA</sequence>
<name>A0A956RRI3_UNCEI</name>
<evidence type="ECO:0000313" key="2">
    <source>
        <dbReference type="Proteomes" id="UP000697710"/>
    </source>
</evidence>
<dbReference type="AlphaFoldDB" id="A0A956RRI3"/>
<dbReference type="Proteomes" id="UP000697710">
    <property type="component" value="Unassembled WGS sequence"/>
</dbReference>
<evidence type="ECO:0000313" key="1">
    <source>
        <dbReference type="EMBL" id="MCA9729612.1"/>
    </source>
</evidence>
<feature type="non-terminal residue" evidence="1">
    <location>
        <position position="100"/>
    </location>
</feature>
<accession>A0A956RRI3</accession>
<protein>
    <recommendedName>
        <fullName evidence="3">M50 family metallopeptidase</fullName>
    </recommendedName>
</protein>
<comment type="caution">
    <text evidence="1">The sequence shown here is derived from an EMBL/GenBank/DDBJ whole genome shotgun (WGS) entry which is preliminary data.</text>
</comment>